<name>A0ABD0LF84_9CAEN</name>
<keyword evidence="2" id="KW-1185">Reference proteome</keyword>
<evidence type="ECO:0000313" key="1">
    <source>
        <dbReference type="EMBL" id="KAK7497851.1"/>
    </source>
</evidence>
<protein>
    <submittedName>
        <fullName evidence="1">Uncharacterized protein</fullName>
    </submittedName>
</protein>
<proteinExistence type="predicted"/>
<sequence length="122" mass="13598">MLQPRRVFDQGPCMSDQIIRVPSESASQATRRCQHETLSCLYGKHTRSKYGMEHGDGSVVEVVLLDFGCTFSPFSFRLFFAQRAIVSESTNTSLASPLHKRSWLYVVSLTDAAPASRQSAPQ</sequence>
<gene>
    <name evidence="1" type="ORF">BaRGS_00010985</name>
</gene>
<evidence type="ECO:0000313" key="2">
    <source>
        <dbReference type="Proteomes" id="UP001519460"/>
    </source>
</evidence>
<dbReference type="AlphaFoldDB" id="A0ABD0LF84"/>
<organism evidence="1 2">
    <name type="scientific">Batillaria attramentaria</name>
    <dbReference type="NCBI Taxonomy" id="370345"/>
    <lineage>
        <taxon>Eukaryota</taxon>
        <taxon>Metazoa</taxon>
        <taxon>Spiralia</taxon>
        <taxon>Lophotrochozoa</taxon>
        <taxon>Mollusca</taxon>
        <taxon>Gastropoda</taxon>
        <taxon>Caenogastropoda</taxon>
        <taxon>Sorbeoconcha</taxon>
        <taxon>Cerithioidea</taxon>
        <taxon>Batillariidae</taxon>
        <taxon>Batillaria</taxon>
    </lineage>
</organism>
<dbReference type="EMBL" id="JACVVK020000055">
    <property type="protein sequence ID" value="KAK7497851.1"/>
    <property type="molecule type" value="Genomic_DNA"/>
</dbReference>
<accession>A0ABD0LF84</accession>
<reference evidence="1 2" key="1">
    <citation type="journal article" date="2023" name="Sci. Data">
        <title>Genome assembly of the Korean intertidal mud-creeper Batillaria attramentaria.</title>
        <authorList>
            <person name="Patra A.K."/>
            <person name="Ho P.T."/>
            <person name="Jun S."/>
            <person name="Lee S.J."/>
            <person name="Kim Y."/>
            <person name="Won Y.J."/>
        </authorList>
    </citation>
    <scope>NUCLEOTIDE SEQUENCE [LARGE SCALE GENOMIC DNA]</scope>
    <source>
        <strain evidence="1">Wonlab-2016</strain>
    </source>
</reference>
<comment type="caution">
    <text evidence="1">The sequence shown here is derived from an EMBL/GenBank/DDBJ whole genome shotgun (WGS) entry which is preliminary data.</text>
</comment>
<dbReference type="Proteomes" id="UP001519460">
    <property type="component" value="Unassembled WGS sequence"/>
</dbReference>